<name>A0A1Y6CLE4_9BACT</name>
<keyword evidence="2" id="KW-0472">Membrane</keyword>
<dbReference type="AlphaFoldDB" id="A0A1Y6CLE4"/>
<sequence>MTALQDYLDEQKRKRRRRRRWGLGIVILVMILLLLLRTCEAKDSGQSKVINTPKKSGSQLADFSRPPANRSPLNDQRRPPLSWAAKLNSLIQDRHEEIQSCLDSYGQDQVEWSFQYNPRSGVVSGSILLNRDGYLVTNGCLAKILTGPFYLHSASKYRDHFYNSTMIFRLVAAS</sequence>
<keyword evidence="2" id="KW-1133">Transmembrane helix</keyword>
<feature type="compositionally biased region" description="Polar residues" evidence="1">
    <location>
        <begin position="46"/>
        <end position="61"/>
    </location>
</feature>
<proteinExistence type="predicted"/>
<feature type="region of interest" description="Disordered" evidence="1">
    <location>
        <begin position="46"/>
        <end position="79"/>
    </location>
</feature>
<gene>
    <name evidence="3" type="ORF">SAMN06296036_12624</name>
</gene>
<evidence type="ECO:0000256" key="1">
    <source>
        <dbReference type="SAM" id="MobiDB-lite"/>
    </source>
</evidence>
<evidence type="ECO:0000256" key="2">
    <source>
        <dbReference type="SAM" id="Phobius"/>
    </source>
</evidence>
<dbReference type="STRING" id="1513793.SAMN06296036_12624"/>
<reference evidence="4" key="1">
    <citation type="submission" date="2017-04" db="EMBL/GenBank/DDBJ databases">
        <authorList>
            <person name="Varghese N."/>
            <person name="Submissions S."/>
        </authorList>
    </citation>
    <scope>NUCLEOTIDE SEQUENCE [LARGE SCALE GENOMIC DNA]</scope>
    <source>
        <strain evidence="4">RKEM611</strain>
    </source>
</reference>
<dbReference type="Proteomes" id="UP000192907">
    <property type="component" value="Unassembled WGS sequence"/>
</dbReference>
<dbReference type="EMBL" id="FWZT01000026">
    <property type="protein sequence ID" value="SMF71084.1"/>
    <property type="molecule type" value="Genomic_DNA"/>
</dbReference>
<protein>
    <submittedName>
        <fullName evidence="3">Uncharacterized protein</fullName>
    </submittedName>
</protein>
<organism evidence="3 4">
    <name type="scientific">Pseudobacteriovorax antillogorgiicola</name>
    <dbReference type="NCBI Taxonomy" id="1513793"/>
    <lineage>
        <taxon>Bacteria</taxon>
        <taxon>Pseudomonadati</taxon>
        <taxon>Bdellovibrionota</taxon>
        <taxon>Oligoflexia</taxon>
        <taxon>Oligoflexales</taxon>
        <taxon>Pseudobacteriovoracaceae</taxon>
        <taxon>Pseudobacteriovorax</taxon>
    </lineage>
</organism>
<keyword evidence="2" id="KW-0812">Transmembrane</keyword>
<accession>A0A1Y6CLE4</accession>
<keyword evidence="4" id="KW-1185">Reference proteome</keyword>
<feature type="transmembrane region" description="Helical" evidence="2">
    <location>
        <begin position="21"/>
        <end position="38"/>
    </location>
</feature>
<dbReference type="RefSeq" id="WP_132324301.1">
    <property type="nucleotide sequence ID" value="NZ_FWZT01000026.1"/>
</dbReference>
<evidence type="ECO:0000313" key="4">
    <source>
        <dbReference type="Proteomes" id="UP000192907"/>
    </source>
</evidence>
<evidence type="ECO:0000313" key="3">
    <source>
        <dbReference type="EMBL" id="SMF71084.1"/>
    </source>
</evidence>